<comment type="caution">
    <text evidence="3">The sequence shown here is derived from an EMBL/GenBank/DDBJ whole genome shotgun (WGS) entry which is preliminary data.</text>
</comment>
<proteinExistence type="predicted"/>
<keyword evidence="2" id="KW-0472">Membrane</keyword>
<evidence type="ECO:0000313" key="3">
    <source>
        <dbReference type="EMBL" id="OGD94914.1"/>
    </source>
</evidence>
<keyword evidence="2" id="KW-0812">Transmembrane</keyword>
<accession>A0A1F5GSS8</accession>
<dbReference type="InterPro" id="IPR045584">
    <property type="entry name" value="Pilin-like"/>
</dbReference>
<keyword evidence="1" id="KW-0488">Methylation</keyword>
<gene>
    <name evidence="3" type="ORF">A3A48_00640</name>
</gene>
<dbReference type="PROSITE" id="PS00409">
    <property type="entry name" value="PROKAR_NTER_METHYL"/>
    <property type="match status" value="1"/>
</dbReference>
<reference evidence="3 4" key="1">
    <citation type="journal article" date="2016" name="Nat. Commun.">
        <title>Thousands of microbial genomes shed light on interconnected biogeochemical processes in an aquifer system.</title>
        <authorList>
            <person name="Anantharaman K."/>
            <person name="Brown C.T."/>
            <person name="Hug L.A."/>
            <person name="Sharon I."/>
            <person name="Castelle C.J."/>
            <person name="Probst A.J."/>
            <person name="Thomas B.C."/>
            <person name="Singh A."/>
            <person name="Wilkins M.J."/>
            <person name="Karaoz U."/>
            <person name="Brodie E.L."/>
            <person name="Williams K.H."/>
            <person name="Hubbard S.S."/>
            <person name="Banfield J.F."/>
        </authorList>
    </citation>
    <scope>NUCLEOTIDE SEQUENCE [LARGE SCALE GENOMIC DNA]</scope>
</reference>
<dbReference type="AlphaFoldDB" id="A0A1F5GSS8"/>
<evidence type="ECO:0000256" key="1">
    <source>
        <dbReference type="ARBA" id="ARBA00022481"/>
    </source>
</evidence>
<evidence type="ECO:0000313" key="4">
    <source>
        <dbReference type="Proteomes" id="UP000178336"/>
    </source>
</evidence>
<organism evidence="3 4">
    <name type="scientific">Candidatus Curtissbacteria bacterium RIFCSPLOWO2_01_FULL_37_9</name>
    <dbReference type="NCBI Taxonomy" id="1797724"/>
    <lineage>
        <taxon>Bacteria</taxon>
        <taxon>Candidatus Curtissiibacteriota</taxon>
    </lineage>
</organism>
<dbReference type="Pfam" id="PF07963">
    <property type="entry name" value="N_methyl"/>
    <property type="match status" value="1"/>
</dbReference>
<dbReference type="PANTHER" id="PTHR30093">
    <property type="entry name" value="GENERAL SECRETION PATHWAY PROTEIN G"/>
    <property type="match status" value="1"/>
</dbReference>
<dbReference type="InterPro" id="IPR000983">
    <property type="entry name" value="Bac_GSPG_pilin"/>
</dbReference>
<keyword evidence="2" id="KW-1133">Transmembrane helix</keyword>
<sequence length="203" mass="21691">MPILIKKPLTILFKVKQGFTLIELLIVITIIGILASLTLASYGNAQAKGRDGVRKSDLAQIKRALELAKADCTGSAWYPKWAGTDTATLTTAQSDYDTMISYLANANLNYISGTIEDPKKDQTAGQKYGYWTKGTSAGVCPDTLVPTGFTQPGASSYVLSVKLERTADNDAVQARSKCAGKPGSGGIPPNGWNDNGYYVICNN</sequence>
<feature type="transmembrane region" description="Helical" evidence="2">
    <location>
        <begin position="21"/>
        <end position="42"/>
    </location>
</feature>
<name>A0A1F5GSS8_9BACT</name>
<dbReference type="GO" id="GO:0015627">
    <property type="term" value="C:type II protein secretion system complex"/>
    <property type="evidence" value="ECO:0007669"/>
    <property type="project" value="InterPro"/>
</dbReference>
<dbReference type="EMBL" id="MFBN01000035">
    <property type="protein sequence ID" value="OGD94914.1"/>
    <property type="molecule type" value="Genomic_DNA"/>
</dbReference>
<dbReference type="STRING" id="1797724.A3A48_00640"/>
<protein>
    <recommendedName>
        <fullName evidence="5">Type II secretion system protein GspG C-terminal domain-containing protein</fullName>
    </recommendedName>
</protein>
<dbReference type="Proteomes" id="UP000178336">
    <property type="component" value="Unassembled WGS sequence"/>
</dbReference>
<evidence type="ECO:0000256" key="2">
    <source>
        <dbReference type="SAM" id="Phobius"/>
    </source>
</evidence>
<dbReference type="PRINTS" id="PR00813">
    <property type="entry name" value="BCTERIALGSPG"/>
</dbReference>
<dbReference type="GO" id="GO:0015628">
    <property type="term" value="P:protein secretion by the type II secretion system"/>
    <property type="evidence" value="ECO:0007669"/>
    <property type="project" value="InterPro"/>
</dbReference>
<dbReference type="NCBIfam" id="TIGR02532">
    <property type="entry name" value="IV_pilin_GFxxxE"/>
    <property type="match status" value="1"/>
</dbReference>
<dbReference type="SUPFAM" id="SSF54523">
    <property type="entry name" value="Pili subunits"/>
    <property type="match status" value="1"/>
</dbReference>
<dbReference type="InterPro" id="IPR012902">
    <property type="entry name" value="N_methyl_site"/>
</dbReference>
<evidence type="ECO:0008006" key="5">
    <source>
        <dbReference type="Google" id="ProtNLM"/>
    </source>
</evidence>
<dbReference type="Gene3D" id="3.30.700.10">
    <property type="entry name" value="Glycoprotein, Type 4 Pilin"/>
    <property type="match status" value="1"/>
</dbReference>